<dbReference type="SUPFAM" id="SSF50891">
    <property type="entry name" value="Cyclophilin-like"/>
    <property type="match status" value="1"/>
</dbReference>
<dbReference type="PANTHER" id="PTHR34698:SF2">
    <property type="entry name" value="5-OXOPROLINASE SUBUNIT B"/>
    <property type="match status" value="1"/>
</dbReference>
<dbReference type="Gene3D" id="2.40.100.10">
    <property type="entry name" value="Cyclophilin-like"/>
    <property type="match status" value="1"/>
</dbReference>
<organism evidence="5 6">
    <name type="scientific">Inquilinus limosus MP06</name>
    <dbReference type="NCBI Taxonomy" id="1398085"/>
    <lineage>
        <taxon>Bacteria</taxon>
        <taxon>Pseudomonadati</taxon>
        <taxon>Pseudomonadota</taxon>
        <taxon>Alphaproteobacteria</taxon>
        <taxon>Rhodospirillales</taxon>
        <taxon>Rhodospirillaceae</taxon>
        <taxon>Inquilinus</taxon>
    </lineage>
</organism>
<gene>
    <name evidence="5" type="ORF">P409_19025</name>
</gene>
<proteinExistence type="predicted"/>
<dbReference type="PANTHER" id="PTHR34698">
    <property type="entry name" value="5-OXOPROLINASE SUBUNIT B"/>
    <property type="match status" value="1"/>
</dbReference>
<dbReference type="Gene3D" id="3.30.1360.40">
    <property type="match status" value="1"/>
</dbReference>
<evidence type="ECO:0000313" key="5">
    <source>
        <dbReference type="EMBL" id="KGM32859.1"/>
    </source>
</evidence>
<dbReference type="Proteomes" id="UP000029995">
    <property type="component" value="Unassembled WGS sequence"/>
</dbReference>
<dbReference type="GO" id="GO:0016787">
    <property type="term" value="F:hydrolase activity"/>
    <property type="evidence" value="ECO:0007669"/>
    <property type="project" value="UniProtKB-KW"/>
</dbReference>
<name>A0A0A0D454_9PROT</name>
<evidence type="ECO:0000256" key="1">
    <source>
        <dbReference type="ARBA" id="ARBA00022741"/>
    </source>
</evidence>
<dbReference type="SUPFAM" id="SSF160467">
    <property type="entry name" value="PH0987 N-terminal domain-like"/>
    <property type="match status" value="1"/>
</dbReference>
<evidence type="ECO:0000256" key="3">
    <source>
        <dbReference type="ARBA" id="ARBA00022840"/>
    </source>
</evidence>
<dbReference type="OrthoDB" id="9778567at2"/>
<accession>A0A0A0D454</accession>
<sequence>MTETAMVVRFGDTIDPAIADAIHALALSLEGNPFPGFVEASPGFATLAVFFDPDAVPRDRDEPPAATVQRLLEARLSGLDPSALADPRIVEIPVAYGGAFGPDLAELAQHHGLTEEEVIALHSGGEYRVHMIGFTPGFPFLGGLTERLATPRRASPRLRIPAGSVAIGGPQTGIYPVESPGGWNLIGRTPLALFLPAEDPPCLLQAGDRIRFRPIAAAEFEALAGDAK</sequence>
<dbReference type="AlphaFoldDB" id="A0A0A0D454"/>
<reference evidence="5 6" key="1">
    <citation type="submission" date="2014-01" db="EMBL/GenBank/DDBJ databases">
        <title>Genome sequence determination for a cystic fibrosis isolate, Inquilinus limosus.</title>
        <authorList>
            <person name="Pino M."/>
            <person name="Di Conza J."/>
            <person name="Gutkind G."/>
        </authorList>
    </citation>
    <scope>NUCLEOTIDE SEQUENCE [LARGE SCALE GENOMIC DNA]</scope>
    <source>
        <strain evidence="5 6">MP06</strain>
    </source>
</reference>
<dbReference type="EMBL" id="JANX01000254">
    <property type="protein sequence ID" value="KGM32859.1"/>
    <property type="molecule type" value="Genomic_DNA"/>
</dbReference>
<dbReference type="InterPro" id="IPR010016">
    <property type="entry name" value="PxpB"/>
</dbReference>
<dbReference type="InterPro" id="IPR029000">
    <property type="entry name" value="Cyclophilin-like_dom_sf"/>
</dbReference>
<protein>
    <submittedName>
        <fullName evidence="5">Kinase inhibitor</fullName>
    </submittedName>
</protein>
<dbReference type="NCBIfam" id="TIGR00370">
    <property type="entry name" value="5-oxoprolinase subunit PxpB"/>
    <property type="match status" value="1"/>
</dbReference>
<keyword evidence="1" id="KW-0547">Nucleotide-binding</keyword>
<comment type="caution">
    <text evidence="5">The sequence shown here is derived from an EMBL/GenBank/DDBJ whole genome shotgun (WGS) entry which is preliminary data.</text>
</comment>
<evidence type="ECO:0000259" key="4">
    <source>
        <dbReference type="SMART" id="SM00796"/>
    </source>
</evidence>
<keyword evidence="3" id="KW-0067">ATP-binding</keyword>
<feature type="domain" description="Carboxyltransferase" evidence="4">
    <location>
        <begin position="1"/>
        <end position="204"/>
    </location>
</feature>
<dbReference type="InterPro" id="IPR003833">
    <property type="entry name" value="CT_C_D"/>
</dbReference>
<dbReference type="GO" id="GO:0005524">
    <property type="term" value="F:ATP binding"/>
    <property type="evidence" value="ECO:0007669"/>
    <property type="project" value="UniProtKB-KW"/>
</dbReference>
<evidence type="ECO:0000313" key="6">
    <source>
        <dbReference type="Proteomes" id="UP000029995"/>
    </source>
</evidence>
<dbReference type="Pfam" id="PF02682">
    <property type="entry name" value="CT_C_D"/>
    <property type="match status" value="1"/>
</dbReference>
<evidence type="ECO:0000256" key="2">
    <source>
        <dbReference type="ARBA" id="ARBA00022801"/>
    </source>
</evidence>
<keyword evidence="2" id="KW-0378">Hydrolase</keyword>
<dbReference type="SMART" id="SM00796">
    <property type="entry name" value="AHS1"/>
    <property type="match status" value="1"/>
</dbReference>